<evidence type="ECO:0000313" key="1">
    <source>
        <dbReference type="EMBL" id="KKL97279.1"/>
    </source>
</evidence>
<protein>
    <submittedName>
        <fullName evidence="1">Uncharacterized protein</fullName>
    </submittedName>
</protein>
<dbReference type="AlphaFoldDB" id="A0A0F9GEP9"/>
<accession>A0A0F9GEP9</accession>
<sequence length="137" mass="16404">MTNPEDFSVEGKTEDEVFQDVLRDGGLFNHEFDYLCDALTEMMENVAHRFHFGYWYCEVSNFGWRSQGGHKYFKADTGKELLQQILPKTPCTYKIFRPKDRRTPKIMIQNYHHDSPVGKEWYHIWPMTVEQIEERYG</sequence>
<reference evidence="1" key="1">
    <citation type="journal article" date="2015" name="Nature">
        <title>Complex archaea that bridge the gap between prokaryotes and eukaryotes.</title>
        <authorList>
            <person name="Spang A."/>
            <person name="Saw J.H."/>
            <person name="Jorgensen S.L."/>
            <person name="Zaremba-Niedzwiedzka K."/>
            <person name="Martijn J."/>
            <person name="Lind A.E."/>
            <person name="van Eijk R."/>
            <person name="Schleper C."/>
            <person name="Guy L."/>
            <person name="Ettema T.J."/>
        </authorList>
    </citation>
    <scope>NUCLEOTIDE SEQUENCE</scope>
</reference>
<organism evidence="1">
    <name type="scientific">marine sediment metagenome</name>
    <dbReference type="NCBI Taxonomy" id="412755"/>
    <lineage>
        <taxon>unclassified sequences</taxon>
        <taxon>metagenomes</taxon>
        <taxon>ecological metagenomes</taxon>
    </lineage>
</organism>
<gene>
    <name evidence="1" type="ORF">LCGC14_1836070</name>
</gene>
<proteinExistence type="predicted"/>
<name>A0A0F9GEP9_9ZZZZ</name>
<comment type="caution">
    <text evidence="1">The sequence shown here is derived from an EMBL/GenBank/DDBJ whole genome shotgun (WGS) entry which is preliminary data.</text>
</comment>
<dbReference type="EMBL" id="LAZR01018204">
    <property type="protein sequence ID" value="KKL97279.1"/>
    <property type="molecule type" value="Genomic_DNA"/>
</dbReference>